<feature type="compositionally biased region" description="Pro residues" evidence="2">
    <location>
        <begin position="185"/>
        <end position="194"/>
    </location>
</feature>
<dbReference type="SUPFAM" id="SSF49785">
    <property type="entry name" value="Galactose-binding domain-like"/>
    <property type="match status" value="1"/>
</dbReference>
<dbReference type="CDD" id="cd08023">
    <property type="entry name" value="GH16_laminarinase_like"/>
    <property type="match status" value="1"/>
</dbReference>
<feature type="domain" description="GH16" evidence="4">
    <location>
        <begin position="285"/>
        <end position="575"/>
    </location>
</feature>
<evidence type="ECO:0000313" key="5">
    <source>
        <dbReference type="EMBL" id="MDQ7911219.1"/>
    </source>
</evidence>
<dbReference type="RefSeq" id="WP_308718441.1">
    <property type="nucleotide sequence ID" value="NZ_JAVHUY010000074.1"/>
</dbReference>
<comment type="caution">
    <text evidence="5">The sequence shown here is derived from an EMBL/GenBank/DDBJ whole genome shotgun (WGS) entry which is preliminary data.</text>
</comment>
<dbReference type="Proteomes" id="UP001230908">
    <property type="component" value="Unassembled WGS sequence"/>
</dbReference>
<evidence type="ECO:0000256" key="2">
    <source>
        <dbReference type="SAM" id="MobiDB-lite"/>
    </source>
</evidence>
<dbReference type="InterPro" id="IPR050546">
    <property type="entry name" value="Glycosyl_Hydrlase_16"/>
</dbReference>
<feature type="signal peptide" evidence="3">
    <location>
        <begin position="1"/>
        <end position="34"/>
    </location>
</feature>
<organism evidence="5 6">
    <name type="scientific">Phytohabitans maris</name>
    <dbReference type="NCBI Taxonomy" id="3071409"/>
    <lineage>
        <taxon>Bacteria</taxon>
        <taxon>Bacillati</taxon>
        <taxon>Actinomycetota</taxon>
        <taxon>Actinomycetes</taxon>
        <taxon>Micromonosporales</taxon>
        <taxon>Micromonosporaceae</taxon>
    </lineage>
</organism>
<dbReference type="GO" id="GO:0016787">
    <property type="term" value="F:hydrolase activity"/>
    <property type="evidence" value="ECO:0007669"/>
    <property type="project" value="UniProtKB-KW"/>
</dbReference>
<name>A0ABU0ZW01_9ACTN</name>
<feature type="chain" id="PRO_5045999455" evidence="3">
    <location>
        <begin position="35"/>
        <end position="575"/>
    </location>
</feature>
<evidence type="ECO:0000256" key="3">
    <source>
        <dbReference type="SAM" id="SignalP"/>
    </source>
</evidence>
<evidence type="ECO:0000313" key="6">
    <source>
        <dbReference type="Proteomes" id="UP001230908"/>
    </source>
</evidence>
<dbReference type="SUPFAM" id="SSF49899">
    <property type="entry name" value="Concanavalin A-like lectins/glucanases"/>
    <property type="match status" value="1"/>
</dbReference>
<evidence type="ECO:0000256" key="1">
    <source>
        <dbReference type="ARBA" id="ARBA00006865"/>
    </source>
</evidence>
<dbReference type="PANTHER" id="PTHR10963">
    <property type="entry name" value="GLYCOSYL HYDROLASE-RELATED"/>
    <property type="match status" value="1"/>
</dbReference>
<dbReference type="InterPro" id="IPR000757">
    <property type="entry name" value="Beta-glucanase-like"/>
</dbReference>
<reference evidence="5 6" key="1">
    <citation type="submission" date="2023-08" db="EMBL/GenBank/DDBJ databases">
        <title>Phytohabitans sansha sp. nov., isolated from marine sediment.</title>
        <authorList>
            <person name="Zhao Y."/>
            <person name="Yi K."/>
        </authorList>
    </citation>
    <scope>NUCLEOTIDE SEQUENCE [LARGE SCALE GENOMIC DNA]</scope>
    <source>
        <strain evidence="5 6">ZYX-F-186</strain>
    </source>
</reference>
<keyword evidence="6" id="KW-1185">Reference proteome</keyword>
<dbReference type="PROSITE" id="PS51762">
    <property type="entry name" value="GH16_2"/>
    <property type="match status" value="1"/>
</dbReference>
<keyword evidence="5" id="KW-0378">Hydrolase</keyword>
<evidence type="ECO:0000259" key="4">
    <source>
        <dbReference type="PROSITE" id="PS51762"/>
    </source>
</evidence>
<dbReference type="Gene3D" id="2.60.120.200">
    <property type="match status" value="1"/>
</dbReference>
<dbReference type="PANTHER" id="PTHR10963:SF55">
    <property type="entry name" value="GLYCOSIDE HYDROLASE FAMILY 16 PROTEIN"/>
    <property type="match status" value="1"/>
</dbReference>
<dbReference type="InterPro" id="IPR013320">
    <property type="entry name" value="ConA-like_dom_sf"/>
</dbReference>
<feature type="region of interest" description="Disordered" evidence="2">
    <location>
        <begin position="171"/>
        <end position="194"/>
    </location>
</feature>
<comment type="similarity">
    <text evidence="1">Belongs to the glycosyl hydrolase 16 family.</text>
</comment>
<gene>
    <name evidence="5" type="ORF">RB614_42695</name>
</gene>
<keyword evidence="3" id="KW-0732">Signal</keyword>
<dbReference type="InterPro" id="IPR008979">
    <property type="entry name" value="Galactose-bd-like_sf"/>
</dbReference>
<protein>
    <submittedName>
        <fullName evidence="5">Glycoside hydrolase family 16 protein</fullName>
    </submittedName>
</protein>
<dbReference type="EMBL" id="JAVHUY010000074">
    <property type="protein sequence ID" value="MDQ7911219.1"/>
    <property type="molecule type" value="Genomic_DNA"/>
</dbReference>
<dbReference type="Pfam" id="PF24135">
    <property type="entry name" value="DUF7402"/>
    <property type="match status" value="1"/>
</dbReference>
<accession>A0ABU0ZW01</accession>
<sequence length="575" mass="60913">MKVLRPIRAALVATAAGTVAVVAAVSVTVLPAWADTNIAASATATASSTYSGYSVNAIKDGVVAGYPADASKEWASNGQKVGAWARLTWSSAQSVTSVVLFDRPNTADQVTSGTLTFSDGSSLPVGALVNNASSGTTVSFAAKTVTWVQLTVDSVKSTTANVGLAEFEVYGGSGPSPSPTTATPTTPPPTSPPPGTCTQYRICVVSPAYGSTVTGNTVITIYAPGMQNLACRAWHQPDANNSSPNGYDSWFAILPPDPVTGLTQCTFPASQYPHGPTNLQVSAWDSPAGNPNYTKEDHVYWSLYNDVGVSWNEGVPAAPPQAAGMSVAYLEDFSGPLSTSRTGAGATYASTGPYDPTGAEFGDAIFAEQSSSENPFAILENEYLRIRGHKAAPGFPDPKGWGRTYVGGMLSSLRTDGTGFATTYGYFEARIKAPGGYGPWPAFWVIGKNRVTEGLVPSAELDAVELHAQSTNMKRSSRAVHCWRCNPDFHQSHVLTSYGFGDSGNAWHLYGVKVTSTDVIYYLDNVEVWRMPTPAPAHGDMFFMVDLAMGSGFPIDLSYQDNKADMYVDYVRVFD</sequence>
<dbReference type="Pfam" id="PF00722">
    <property type="entry name" value="Glyco_hydro_16"/>
    <property type="match status" value="1"/>
</dbReference>
<dbReference type="InterPro" id="IPR055826">
    <property type="entry name" value="DUF7402"/>
</dbReference>
<proteinExistence type="inferred from homology"/>
<dbReference type="Gene3D" id="2.60.120.260">
    <property type="entry name" value="Galactose-binding domain-like"/>
    <property type="match status" value="1"/>
</dbReference>